<accession>A0A3N4IZN6</accession>
<evidence type="ECO:0000256" key="1">
    <source>
        <dbReference type="SAM" id="Phobius"/>
    </source>
</evidence>
<keyword evidence="1" id="KW-0812">Transmembrane</keyword>
<protein>
    <submittedName>
        <fullName evidence="3">Uncharacterized protein</fullName>
    </submittedName>
</protein>
<dbReference type="AlphaFoldDB" id="A0A3N4IZN6"/>
<dbReference type="EMBL" id="ML119647">
    <property type="protein sequence ID" value="RPA87114.1"/>
    <property type="molecule type" value="Genomic_DNA"/>
</dbReference>
<feature type="transmembrane region" description="Helical" evidence="1">
    <location>
        <begin position="52"/>
        <end position="72"/>
    </location>
</feature>
<evidence type="ECO:0000313" key="4">
    <source>
        <dbReference type="Proteomes" id="UP000275078"/>
    </source>
</evidence>
<sequence length="74" mass="8231">MSEVFSVLLLLGAFFLKIPLMSAWEKMGGGCTTDGNDLMRMGFEMVMDEEWGHLDVTLVFVWVALVLLVLGYGV</sequence>
<keyword evidence="1" id="KW-0472">Membrane</keyword>
<reference evidence="3 4" key="1">
    <citation type="journal article" date="2018" name="Nat. Ecol. Evol.">
        <title>Pezizomycetes genomes reveal the molecular basis of ectomycorrhizal truffle lifestyle.</title>
        <authorList>
            <person name="Murat C."/>
            <person name="Payen T."/>
            <person name="Noel B."/>
            <person name="Kuo A."/>
            <person name="Morin E."/>
            <person name="Chen J."/>
            <person name="Kohler A."/>
            <person name="Krizsan K."/>
            <person name="Balestrini R."/>
            <person name="Da Silva C."/>
            <person name="Montanini B."/>
            <person name="Hainaut M."/>
            <person name="Levati E."/>
            <person name="Barry K.W."/>
            <person name="Belfiori B."/>
            <person name="Cichocki N."/>
            <person name="Clum A."/>
            <person name="Dockter R.B."/>
            <person name="Fauchery L."/>
            <person name="Guy J."/>
            <person name="Iotti M."/>
            <person name="Le Tacon F."/>
            <person name="Lindquist E.A."/>
            <person name="Lipzen A."/>
            <person name="Malagnac F."/>
            <person name="Mello A."/>
            <person name="Molinier V."/>
            <person name="Miyauchi S."/>
            <person name="Poulain J."/>
            <person name="Riccioni C."/>
            <person name="Rubini A."/>
            <person name="Sitrit Y."/>
            <person name="Splivallo R."/>
            <person name="Traeger S."/>
            <person name="Wang M."/>
            <person name="Zifcakova L."/>
            <person name="Wipf D."/>
            <person name="Zambonelli A."/>
            <person name="Paolocci F."/>
            <person name="Nowrousian M."/>
            <person name="Ottonello S."/>
            <person name="Baldrian P."/>
            <person name="Spatafora J.W."/>
            <person name="Henrissat B."/>
            <person name="Nagy L.G."/>
            <person name="Aury J.M."/>
            <person name="Wincker P."/>
            <person name="Grigoriev I.V."/>
            <person name="Bonfante P."/>
            <person name="Martin F.M."/>
        </authorList>
    </citation>
    <scope>NUCLEOTIDE SEQUENCE [LARGE SCALE GENOMIC DNA]</scope>
    <source>
        <strain evidence="3 4">RN42</strain>
    </source>
</reference>
<dbReference type="Proteomes" id="UP000275078">
    <property type="component" value="Unassembled WGS sequence"/>
</dbReference>
<organism evidence="3 4">
    <name type="scientific">Ascobolus immersus RN42</name>
    <dbReference type="NCBI Taxonomy" id="1160509"/>
    <lineage>
        <taxon>Eukaryota</taxon>
        <taxon>Fungi</taxon>
        <taxon>Dikarya</taxon>
        <taxon>Ascomycota</taxon>
        <taxon>Pezizomycotina</taxon>
        <taxon>Pezizomycetes</taxon>
        <taxon>Pezizales</taxon>
        <taxon>Ascobolaceae</taxon>
        <taxon>Ascobolus</taxon>
    </lineage>
</organism>
<keyword evidence="4" id="KW-1185">Reference proteome</keyword>
<evidence type="ECO:0000313" key="3">
    <source>
        <dbReference type="EMBL" id="RPA87114.1"/>
    </source>
</evidence>
<feature type="chain" id="PRO_5017923618" evidence="2">
    <location>
        <begin position="24"/>
        <end position="74"/>
    </location>
</feature>
<keyword evidence="1" id="KW-1133">Transmembrane helix</keyword>
<feature type="signal peptide" evidence="2">
    <location>
        <begin position="1"/>
        <end position="23"/>
    </location>
</feature>
<name>A0A3N4IZN6_ASCIM</name>
<evidence type="ECO:0000256" key="2">
    <source>
        <dbReference type="SAM" id="SignalP"/>
    </source>
</evidence>
<gene>
    <name evidence="3" type="ORF">BJ508DRAFT_96128</name>
</gene>
<proteinExistence type="predicted"/>
<keyword evidence="2" id="KW-0732">Signal</keyword>